<dbReference type="AlphaFoldDB" id="A0A061BGN5"/>
<accession>A0A061BGN5</accession>
<sequence>MFLVYRLADPGTVQLVKSSSTIITASTCFLFLGRSLREMQWYALVLQTFGLLVTQTIGSAAVQPASTYALLVGVTTISATAGVANDFLCKHFDTSLHAENMVLYTFGVGLNFLIYIIRKFSIPGEPSFFTGYGKLEAILLIFLNATVGVVITFVYKYADAIVKGIATSTTTAILICVSVLFFGMPWSPSAVVGCLSIFLASWAYIRAGMKPASDAKKAPPPKRIKAGIAVWLLLLVVVAIILASSGIDSPEPEPAWHPSVCERKPLPTKRYYPAKPGGAFEDVLVVVFWNQNVYDHNRDAFEAVYGEFFPNMIFVGPVPRDYTSQTADHMLDIWPISSTTYYTHRKLHAVMTEFPCYRGYLWAGFDTFLNPHRLALFDQDRLWNTLPEAEPVLPETYDNEGKVWNTVTRFGPPFPLDEAHRDDWHWPWAFKPCLDAVNASATNVKERWQRYHEKHFPGAPRLLRAMTDVTYIPHTKRDLVLEATPLFVDCFLEIGLPTFTAIALDEGETPERLEFHNVLYNRAVNETLIQQVWDKGGEIDAMHQFNWREPGPSGERGPWHLREGIVDKMRQILREEGERWGVESRRRR</sequence>
<dbReference type="OrthoDB" id="2520361at2759"/>
<evidence type="ECO:0000256" key="3">
    <source>
        <dbReference type="ARBA" id="ARBA00022989"/>
    </source>
</evidence>
<feature type="transmembrane region" description="Helical" evidence="5">
    <location>
        <begin position="68"/>
        <end position="89"/>
    </location>
</feature>
<evidence type="ECO:0000256" key="1">
    <source>
        <dbReference type="ARBA" id="ARBA00004141"/>
    </source>
</evidence>
<keyword evidence="4 5" id="KW-0472">Membrane</keyword>
<feature type="transmembrane region" description="Helical" evidence="5">
    <location>
        <begin position="137"/>
        <end position="158"/>
    </location>
</feature>
<keyword evidence="3 5" id="KW-1133">Transmembrane helix</keyword>
<evidence type="ECO:0000256" key="5">
    <source>
        <dbReference type="SAM" id="Phobius"/>
    </source>
</evidence>
<proteinExistence type="predicted"/>
<evidence type="ECO:0000256" key="4">
    <source>
        <dbReference type="ARBA" id="ARBA00023136"/>
    </source>
</evidence>
<comment type="subcellular location">
    <subcellularLocation>
        <location evidence="1">Membrane</location>
        <topology evidence="1">Multi-pass membrane protein</topology>
    </subcellularLocation>
</comment>
<dbReference type="GO" id="GO:0000139">
    <property type="term" value="C:Golgi membrane"/>
    <property type="evidence" value="ECO:0007669"/>
    <property type="project" value="InterPro"/>
</dbReference>
<feature type="transmembrane region" description="Helical" evidence="5">
    <location>
        <begin position="41"/>
        <end position="62"/>
    </location>
</feature>
<dbReference type="InterPro" id="IPR007271">
    <property type="entry name" value="Nuc_sug_transpt"/>
</dbReference>
<feature type="transmembrane region" description="Helical" evidence="5">
    <location>
        <begin position="165"/>
        <end position="184"/>
    </location>
</feature>
<dbReference type="Pfam" id="PF04142">
    <property type="entry name" value="Nuc_sug_transp"/>
    <property type="match status" value="1"/>
</dbReference>
<feature type="transmembrane region" description="Helical" evidence="5">
    <location>
        <begin position="101"/>
        <end position="117"/>
    </location>
</feature>
<gene>
    <name evidence="6" type="ORF">RHTO0S_12e01112g</name>
</gene>
<keyword evidence="2 5" id="KW-0812">Transmembrane</keyword>
<reference evidence="6" key="1">
    <citation type="journal article" date="2014" name="Genome Announc.">
        <title>Draft genome sequence of Rhodosporidium toruloides CECT1137, an oleaginous yeast of biotechnological interest.</title>
        <authorList>
            <person name="Morin N."/>
            <person name="Calcas X."/>
            <person name="Devillers H."/>
            <person name="Durrens P."/>
            <person name="Sherman D.J."/>
            <person name="Nicaud J.-M."/>
            <person name="Neuveglise C."/>
        </authorList>
    </citation>
    <scope>NUCLEOTIDE SEQUENCE</scope>
    <source>
        <strain evidence="6">CECT1137</strain>
    </source>
</reference>
<dbReference type="PANTHER" id="PTHR10231">
    <property type="entry name" value="NUCLEOTIDE-SUGAR TRANSMEMBRANE TRANSPORTER"/>
    <property type="match status" value="1"/>
</dbReference>
<feature type="transmembrane region" description="Helical" evidence="5">
    <location>
        <begin position="190"/>
        <end position="207"/>
    </location>
</feature>
<name>A0A061BGN5_RHOTO</name>
<feature type="transmembrane region" description="Helical" evidence="5">
    <location>
        <begin position="12"/>
        <end position="32"/>
    </location>
</feature>
<organism evidence="6">
    <name type="scientific">Rhodotorula toruloides</name>
    <name type="common">Yeast</name>
    <name type="synonym">Rhodosporidium toruloides</name>
    <dbReference type="NCBI Taxonomy" id="5286"/>
    <lineage>
        <taxon>Eukaryota</taxon>
        <taxon>Fungi</taxon>
        <taxon>Dikarya</taxon>
        <taxon>Basidiomycota</taxon>
        <taxon>Pucciniomycotina</taxon>
        <taxon>Microbotryomycetes</taxon>
        <taxon>Sporidiobolales</taxon>
        <taxon>Sporidiobolaceae</taxon>
        <taxon>Rhodotorula</taxon>
    </lineage>
</organism>
<protein>
    <submittedName>
        <fullName evidence="6">RHTO0S12e01112g1_1</fullName>
    </submittedName>
</protein>
<dbReference type="GO" id="GO:0015165">
    <property type="term" value="F:pyrimidine nucleotide-sugar transmembrane transporter activity"/>
    <property type="evidence" value="ECO:0007669"/>
    <property type="project" value="InterPro"/>
</dbReference>
<feature type="transmembrane region" description="Helical" evidence="5">
    <location>
        <begin position="228"/>
        <end position="247"/>
    </location>
</feature>
<evidence type="ECO:0000313" key="6">
    <source>
        <dbReference type="EMBL" id="CDR46161.1"/>
    </source>
</evidence>
<dbReference type="EMBL" id="LK052947">
    <property type="protein sequence ID" value="CDR46161.1"/>
    <property type="molecule type" value="Genomic_DNA"/>
</dbReference>
<evidence type="ECO:0000256" key="2">
    <source>
        <dbReference type="ARBA" id="ARBA00022692"/>
    </source>
</evidence>